<evidence type="ECO:0000313" key="2">
    <source>
        <dbReference type="Proteomes" id="UP001164539"/>
    </source>
</evidence>
<dbReference type="EMBL" id="CM051395">
    <property type="protein sequence ID" value="KAJ4724409.1"/>
    <property type="molecule type" value="Genomic_DNA"/>
</dbReference>
<name>A0ACC1YMZ7_MELAZ</name>
<gene>
    <name evidence="1" type="ORF">OWV82_003403</name>
</gene>
<dbReference type="Proteomes" id="UP001164539">
    <property type="component" value="Chromosome 2"/>
</dbReference>
<organism evidence="1 2">
    <name type="scientific">Melia azedarach</name>
    <name type="common">Chinaberry tree</name>
    <dbReference type="NCBI Taxonomy" id="155640"/>
    <lineage>
        <taxon>Eukaryota</taxon>
        <taxon>Viridiplantae</taxon>
        <taxon>Streptophyta</taxon>
        <taxon>Embryophyta</taxon>
        <taxon>Tracheophyta</taxon>
        <taxon>Spermatophyta</taxon>
        <taxon>Magnoliopsida</taxon>
        <taxon>eudicotyledons</taxon>
        <taxon>Gunneridae</taxon>
        <taxon>Pentapetalae</taxon>
        <taxon>rosids</taxon>
        <taxon>malvids</taxon>
        <taxon>Sapindales</taxon>
        <taxon>Meliaceae</taxon>
        <taxon>Melia</taxon>
    </lineage>
</organism>
<evidence type="ECO:0000313" key="1">
    <source>
        <dbReference type="EMBL" id="KAJ4724409.1"/>
    </source>
</evidence>
<accession>A0ACC1YMZ7</accession>
<proteinExistence type="predicted"/>
<keyword evidence="2" id="KW-1185">Reference proteome</keyword>
<reference evidence="1 2" key="1">
    <citation type="journal article" date="2023" name="Science">
        <title>Complex scaffold remodeling in plant triterpene biosynthesis.</title>
        <authorList>
            <person name="De La Pena R."/>
            <person name="Hodgson H."/>
            <person name="Liu J.C."/>
            <person name="Stephenson M.J."/>
            <person name="Martin A.C."/>
            <person name="Owen C."/>
            <person name="Harkess A."/>
            <person name="Leebens-Mack J."/>
            <person name="Jimenez L.E."/>
            <person name="Osbourn A."/>
            <person name="Sattely E.S."/>
        </authorList>
    </citation>
    <scope>NUCLEOTIDE SEQUENCE [LARGE SCALE GENOMIC DNA]</scope>
    <source>
        <strain evidence="2">cv. JPN11</strain>
        <tissue evidence="1">Leaf</tissue>
    </source>
</reference>
<sequence length="451" mass="50943">MRHSLPQAFTVTRKPAELIIPARSTPREMKDLSDIDDQESLRFHIPTIFFYKNNPEPSMKGKDPVKVIKEAVSRALVFYYPLAGRLREGPDRKLTVDCNAEGVLFIEAEANFKLEQLGNAIQPPCPYLDELLYNVPGSDGIIGCPLLLIQVTRLACGEFSVGLRFNHTIWDGFGFMQFLKTIEEMARGEHSPSVFPVWQRELLNARNPPQVTCIHHEYEETNNNSVPDVLTTTNPNDMIHKSFYFGPKDIKALRQQLPLCLRNCSTFELLSAFIWRCRTIALQLDPVETVRFSCLVNVRGKSYNMHLPTGYYGNAMAFPAVCSKAEVLSRSPLEYAVELVKVAKAKVNEEYIRSVADLMVITGRLAKYPTRANFFISDVSKIGFAEVDLGWGKPILGGIASAFTLISFFIRYIKEDGESGILVPILLPPSNMEKFEEEMKRMIQGSTMEDL</sequence>
<protein>
    <submittedName>
        <fullName evidence="1">Benzyl alcohol O-benzoyltransferase</fullName>
    </submittedName>
</protein>
<comment type="caution">
    <text evidence="1">The sequence shown here is derived from an EMBL/GenBank/DDBJ whole genome shotgun (WGS) entry which is preliminary data.</text>
</comment>